<dbReference type="Gene3D" id="2.60.120.310">
    <property type="entry name" value="Copper type II, ascorbate-dependent monooxygenase, N-terminal domain"/>
    <property type="match status" value="1"/>
</dbReference>
<protein>
    <submittedName>
        <fullName evidence="1">Uncharacterized protein</fullName>
    </submittedName>
</protein>
<dbReference type="InterPro" id="IPR036939">
    <property type="entry name" value="Cu2_ascorb_mOase_N_sf"/>
</dbReference>
<comment type="caution">
    <text evidence="1">The sequence shown here is derived from an EMBL/GenBank/DDBJ whole genome shotgun (WGS) entry which is preliminary data.</text>
</comment>
<gene>
    <name evidence="1" type="ORF">S01H1_79918</name>
</gene>
<evidence type="ECO:0000313" key="1">
    <source>
        <dbReference type="EMBL" id="GAG43895.1"/>
    </source>
</evidence>
<sequence>SAPFSLLTYQDVKQHVEQIVDVTSSRFMPPWLPKQGHGEFAHERRLNDEQLEQIRRWVEAGAPEGDLADLPEPPQWAEGWQLGEPDLVVTMPEPYLLQAEGVDVFRNFVLPVPISKTHYVKAVEFRPGNPRVVHHLTMQVDPTPTSQRLDEKDAEPGYPGMLYSRNVRVPDGQLLGWTPGKLPHPAGDEMAWRIQPGTDLVLQLHMLPGGKPEPVQVSVGFFF</sequence>
<proteinExistence type="predicted"/>
<dbReference type="InterPro" id="IPR008977">
    <property type="entry name" value="PHM/PNGase_F_dom_sf"/>
</dbReference>
<dbReference type="GO" id="GO:0005507">
    <property type="term" value="F:copper ion binding"/>
    <property type="evidence" value="ECO:0007669"/>
    <property type="project" value="InterPro"/>
</dbReference>
<feature type="non-terminal residue" evidence="1">
    <location>
        <position position="1"/>
    </location>
</feature>
<dbReference type="AlphaFoldDB" id="X0XL42"/>
<name>X0XL42_9ZZZZ</name>
<feature type="non-terminal residue" evidence="1">
    <location>
        <position position="223"/>
    </location>
</feature>
<reference evidence="1" key="1">
    <citation type="journal article" date="2014" name="Front. Microbiol.">
        <title>High frequency of phylogenetically diverse reductive dehalogenase-homologous genes in deep subseafloor sedimentary metagenomes.</title>
        <authorList>
            <person name="Kawai M."/>
            <person name="Futagami T."/>
            <person name="Toyoda A."/>
            <person name="Takaki Y."/>
            <person name="Nishi S."/>
            <person name="Hori S."/>
            <person name="Arai W."/>
            <person name="Tsubouchi T."/>
            <person name="Morono Y."/>
            <person name="Uchiyama I."/>
            <person name="Ito T."/>
            <person name="Fujiyama A."/>
            <person name="Inagaki F."/>
            <person name="Takami H."/>
        </authorList>
    </citation>
    <scope>NUCLEOTIDE SEQUENCE</scope>
    <source>
        <strain evidence="1">Expedition CK06-06</strain>
    </source>
</reference>
<dbReference type="EMBL" id="BARS01053920">
    <property type="protein sequence ID" value="GAG43895.1"/>
    <property type="molecule type" value="Genomic_DNA"/>
</dbReference>
<dbReference type="GO" id="GO:0016715">
    <property type="term" value="F:oxidoreductase activity, acting on paired donors, with incorporation or reduction of molecular oxygen, reduced ascorbate as one donor, and incorporation of one atom of oxygen"/>
    <property type="evidence" value="ECO:0007669"/>
    <property type="project" value="InterPro"/>
</dbReference>
<dbReference type="SUPFAM" id="SSF49742">
    <property type="entry name" value="PHM/PNGase F"/>
    <property type="match status" value="1"/>
</dbReference>
<organism evidence="1">
    <name type="scientific">marine sediment metagenome</name>
    <dbReference type="NCBI Taxonomy" id="412755"/>
    <lineage>
        <taxon>unclassified sequences</taxon>
        <taxon>metagenomes</taxon>
        <taxon>ecological metagenomes</taxon>
    </lineage>
</organism>
<accession>X0XL42</accession>